<organism evidence="5 6">
    <name type="scientific">Acinetobacter junii SH205</name>
    <dbReference type="NCBI Taxonomy" id="575587"/>
    <lineage>
        <taxon>Bacteria</taxon>
        <taxon>Pseudomonadati</taxon>
        <taxon>Pseudomonadota</taxon>
        <taxon>Gammaproteobacteria</taxon>
        <taxon>Moraxellales</taxon>
        <taxon>Moraxellaceae</taxon>
        <taxon>Acinetobacter</taxon>
    </lineage>
</organism>
<gene>
    <name evidence="5" type="ORF">HMPREF0026_02643</name>
</gene>
<evidence type="ECO:0000256" key="3">
    <source>
        <dbReference type="ARBA" id="ARBA00023125"/>
    </source>
</evidence>
<dbReference type="EMBL" id="GG705014">
    <property type="protein sequence ID" value="EEY91906.1"/>
    <property type="molecule type" value="Genomic_DNA"/>
</dbReference>
<evidence type="ECO:0000256" key="1">
    <source>
        <dbReference type="ARBA" id="ARBA00010923"/>
    </source>
</evidence>
<sequence>MASLPVNGRDINEVSNKVFNGGGAKFKNGDTLFARITPCLENGKTAKVENLPVGCIAHGSTEFIVLSAKSKDDEDFVYYLARLPDFRSYAISRMEGTSGRQRVSWQALAEFNLRLPEKGKRKKIGKILKSLDDKIHLNNQINQTLESIAQTIFKSWFIDFDPVRAKIAAKQEGKDAELAAMCAISGKSEAEVEQMAKEDFAELQATATLFPDELVESELGEVPKGWEITNINAVTASIFSGGTPSTKEVTYWNGEIPWLSSGETRNKIIVSTEKSITETAVKKSSTKLAIFGDILIASAGQGHTRGQTSFNAIECYINQSIVALRANDKVSPYWLYYCLEPRYDEMRSVSDSHSSRGSLTTKLLASMPVILPTQKLVVSFDKVIKPMLAQQVKNAKEIKMLADTRDALLPKLISGDIEVSSSVSETEYEYSAE</sequence>
<dbReference type="InterPro" id="IPR000055">
    <property type="entry name" value="Restrct_endonuc_typeI_TRD"/>
</dbReference>
<dbReference type="InterPro" id="IPR044946">
    <property type="entry name" value="Restrct_endonuc_typeI_TRD_sf"/>
</dbReference>
<dbReference type="PANTHER" id="PTHR30408">
    <property type="entry name" value="TYPE-1 RESTRICTION ENZYME ECOKI SPECIFICITY PROTEIN"/>
    <property type="match status" value="1"/>
</dbReference>
<keyword evidence="2" id="KW-0680">Restriction system</keyword>
<accession>D0SQ83</accession>
<dbReference type="AlphaFoldDB" id="D0SQ83"/>
<dbReference type="CDD" id="cd17260">
    <property type="entry name" value="RMtype1_S_EcoEI-TRD1-CR1_like"/>
    <property type="match status" value="1"/>
</dbReference>
<dbReference type="CDD" id="cd17294">
    <property type="entry name" value="RMtype1_S_MmaC7ORF19P_TRD1-CR1_like"/>
    <property type="match status" value="1"/>
</dbReference>
<evidence type="ECO:0000313" key="5">
    <source>
        <dbReference type="EMBL" id="EEY91906.1"/>
    </source>
</evidence>
<keyword evidence="3" id="KW-0238">DNA-binding</keyword>
<feature type="domain" description="Type I restriction modification DNA specificity" evidence="4">
    <location>
        <begin position="223"/>
        <end position="376"/>
    </location>
</feature>
<proteinExistence type="inferred from homology"/>
<comment type="similarity">
    <text evidence="1">Belongs to the type-I restriction system S methylase family.</text>
</comment>
<feature type="domain" description="Type I restriction modification DNA specificity" evidence="4">
    <location>
        <begin position="26"/>
        <end position="146"/>
    </location>
</feature>
<dbReference type="GO" id="GO:0009307">
    <property type="term" value="P:DNA restriction-modification system"/>
    <property type="evidence" value="ECO:0007669"/>
    <property type="project" value="UniProtKB-KW"/>
</dbReference>
<dbReference type="GO" id="GO:0003677">
    <property type="term" value="F:DNA binding"/>
    <property type="evidence" value="ECO:0007669"/>
    <property type="project" value="UniProtKB-KW"/>
</dbReference>
<evidence type="ECO:0000259" key="4">
    <source>
        <dbReference type="Pfam" id="PF01420"/>
    </source>
</evidence>
<dbReference type="SUPFAM" id="SSF116734">
    <property type="entry name" value="DNA methylase specificity domain"/>
    <property type="match status" value="2"/>
</dbReference>
<dbReference type="Gene3D" id="3.90.220.20">
    <property type="entry name" value="DNA methylase specificity domains"/>
    <property type="match status" value="3"/>
</dbReference>
<dbReference type="Proteomes" id="UP000018442">
    <property type="component" value="Unassembled WGS sequence"/>
</dbReference>
<evidence type="ECO:0000313" key="6">
    <source>
        <dbReference type="Proteomes" id="UP000018442"/>
    </source>
</evidence>
<reference evidence="6" key="1">
    <citation type="journal article" date="2012" name="PLoS ONE">
        <title>The success of Acinetobacter species; genetic, metabolic and virulence attributes.</title>
        <authorList>
            <person name="Peleg A.Y."/>
            <person name="de Breij A."/>
            <person name="Adams M.D."/>
            <person name="Cerqueira G.M."/>
            <person name="Mocali S."/>
            <person name="Galardini M."/>
            <person name="Nibbering P.H."/>
            <person name="Earl A.M."/>
            <person name="Ward D.V."/>
            <person name="Paterson D.L."/>
            <person name="Seifert H."/>
            <person name="Dijkshoorn L."/>
        </authorList>
    </citation>
    <scope>NUCLEOTIDE SEQUENCE [LARGE SCALE GENOMIC DNA]</scope>
    <source>
        <strain evidence="6">SH205</strain>
    </source>
</reference>
<evidence type="ECO:0000256" key="2">
    <source>
        <dbReference type="ARBA" id="ARBA00022747"/>
    </source>
</evidence>
<dbReference type="Pfam" id="PF01420">
    <property type="entry name" value="Methylase_S"/>
    <property type="match status" value="2"/>
</dbReference>
<name>D0SQ83_ACIJU</name>
<dbReference type="InterPro" id="IPR052021">
    <property type="entry name" value="Type-I_RS_S_subunit"/>
</dbReference>
<dbReference type="PANTHER" id="PTHR30408:SF13">
    <property type="entry name" value="TYPE I RESTRICTION ENZYME HINDI SPECIFICITY SUBUNIT"/>
    <property type="match status" value="1"/>
</dbReference>
<dbReference type="HOGENOM" id="CLU_021095_2_1_6"/>
<protein>
    <submittedName>
        <fullName evidence="5">Type I restriction modification DNA specificity domain protein</fullName>
    </submittedName>
</protein>